<accession>A0A2C6KEJ3</accession>
<protein>
    <submittedName>
        <fullName evidence="2">Myosin heavy chain</fullName>
    </submittedName>
</protein>
<feature type="region of interest" description="Disordered" evidence="1">
    <location>
        <begin position="258"/>
        <end position="296"/>
    </location>
</feature>
<dbReference type="Proteomes" id="UP000221165">
    <property type="component" value="Unassembled WGS sequence"/>
</dbReference>
<gene>
    <name evidence="2" type="ORF">CSUI_011216</name>
</gene>
<feature type="compositionally biased region" description="Basic residues" evidence="1">
    <location>
        <begin position="275"/>
        <end position="296"/>
    </location>
</feature>
<organism evidence="2 3">
    <name type="scientific">Cystoisospora suis</name>
    <dbReference type="NCBI Taxonomy" id="483139"/>
    <lineage>
        <taxon>Eukaryota</taxon>
        <taxon>Sar</taxon>
        <taxon>Alveolata</taxon>
        <taxon>Apicomplexa</taxon>
        <taxon>Conoidasida</taxon>
        <taxon>Coccidia</taxon>
        <taxon>Eucoccidiorida</taxon>
        <taxon>Eimeriorina</taxon>
        <taxon>Sarcocystidae</taxon>
        <taxon>Cystoisospora</taxon>
    </lineage>
</organism>
<dbReference type="GeneID" id="94434528"/>
<dbReference type="RefSeq" id="XP_067916706.1">
    <property type="nucleotide sequence ID" value="XM_068071317.1"/>
</dbReference>
<sequence>MQLLSLSKHQSELLETATEREGKLSSWMEHVAKELLKIRGDMSEFKEELGEKIEKETSKTLFSKASHPPSSPPAGNTTTVFNVGFPENVIPMINVHGDRQGKDQTLNISGVYDLRLASGQYASMFLRSSSSRPVTPLKTSSPSQQYREAGLRFLGNLKENLYSSSCCPCLNDLLGDKSNGAAGGGGATWGGSDGVSPPYYSNASPNISRVASSQNLASSPLCCPVGGGGGGVLVKKSGASPSHQNSSGAIVTYVFPTGGGGGGRLNTHSTERSEWRRKKEVRKKEGVKKKRKKRRR</sequence>
<name>A0A2C6KEJ3_9APIC</name>
<reference evidence="2 3" key="1">
    <citation type="journal article" date="2017" name="Int. J. Parasitol.">
        <title>The genome of the protozoan parasite Cystoisospora suis and a reverse vaccinology approach to identify vaccine candidates.</title>
        <authorList>
            <person name="Palmieri N."/>
            <person name="Shrestha A."/>
            <person name="Ruttkowski B."/>
            <person name="Beck T."/>
            <person name="Vogl C."/>
            <person name="Tomley F."/>
            <person name="Blake D.P."/>
            <person name="Joachim A."/>
        </authorList>
    </citation>
    <scope>NUCLEOTIDE SEQUENCE [LARGE SCALE GENOMIC DNA]</scope>
    <source>
        <strain evidence="2 3">Wien I</strain>
    </source>
</reference>
<keyword evidence="3" id="KW-1185">Reference proteome</keyword>
<evidence type="ECO:0000313" key="3">
    <source>
        <dbReference type="Proteomes" id="UP000221165"/>
    </source>
</evidence>
<dbReference type="EMBL" id="MIGC01010172">
    <property type="protein sequence ID" value="PHJ14972.1"/>
    <property type="molecule type" value="Genomic_DNA"/>
</dbReference>
<dbReference type="VEuPathDB" id="ToxoDB:CSUI_011216"/>
<comment type="caution">
    <text evidence="2">The sequence shown here is derived from an EMBL/GenBank/DDBJ whole genome shotgun (WGS) entry which is preliminary data.</text>
</comment>
<dbReference type="AlphaFoldDB" id="A0A2C6KEJ3"/>
<proteinExistence type="predicted"/>
<evidence type="ECO:0000313" key="2">
    <source>
        <dbReference type="EMBL" id="PHJ14972.1"/>
    </source>
</evidence>
<evidence type="ECO:0000256" key="1">
    <source>
        <dbReference type="SAM" id="MobiDB-lite"/>
    </source>
</evidence>